<evidence type="ECO:0008006" key="6">
    <source>
        <dbReference type="Google" id="ProtNLM"/>
    </source>
</evidence>
<evidence type="ECO:0000313" key="4">
    <source>
        <dbReference type="Proteomes" id="UP000755667"/>
    </source>
</evidence>
<name>A0A9Q2NSV6_9RHOB</name>
<gene>
    <name evidence="2" type="ORF">JQX41_12075</name>
    <name evidence="3" type="ORF">JQX48_12080</name>
</gene>
<dbReference type="EMBL" id="JAFBXF010000007">
    <property type="protein sequence ID" value="MBM2417714.1"/>
    <property type="molecule type" value="Genomic_DNA"/>
</dbReference>
<evidence type="ECO:0000313" key="5">
    <source>
        <dbReference type="Proteomes" id="UP000809440"/>
    </source>
</evidence>
<dbReference type="EMBL" id="JAFBXE010000007">
    <property type="protein sequence ID" value="MBM2413046.1"/>
    <property type="molecule type" value="Genomic_DNA"/>
</dbReference>
<dbReference type="GeneID" id="62641932"/>
<feature type="chain" id="PRO_5040131866" description="Antifreeze glycopeptide" evidence="1">
    <location>
        <begin position="20"/>
        <end position="519"/>
    </location>
</feature>
<dbReference type="OrthoDB" id="7929427at2"/>
<dbReference type="AlphaFoldDB" id="A0A9Q2NSV6"/>
<dbReference type="Proteomes" id="UP000755667">
    <property type="component" value="Unassembled WGS sequence"/>
</dbReference>
<accession>A0A9Q2NSV6</accession>
<comment type="caution">
    <text evidence="2">The sequence shown here is derived from an EMBL/GenBank/DDBJ whole genome shotgun (WGS) entry which is preliminary data.</text>
</comment>
<organism evidence="2 4">
    <name type="scientific">Marivita cryptomonadis</name>
    <dbReference type="NCBI Taxonomy" id="505252"/>
    <lineage>
        <taxon>Bacteria</taxon>
        <taxon>Pseudomonadati</taxon>
        <taxon>Pseudomonadota</taxon>
        <taxon>Alphaproteobacteria</taxon>
        <taxon>Rhodobacterales</taxon>
        <taxon>Roseobacteraceae</taxon>
        <taxon>Marivita</taxon>
    </lineage>
</organism>
<dbReference type="Proteomes" id="UP000809440">
    <property type="component" value="Unassembled WGS sequence"/>
</dbReference>
<feature type="signal peptide" evidence="1">
    <location>
        <begin position="1"/>
        <end position="19"/>
    </location>
</feature>
<proteinExistence type="predicted"/>
<evidence type="ECO:0000313" key="3">
    <source>
        <dbReference type="EMBL" id="MBM2417714.1"/>
    </source>
</evidence>
<reference evidence="2 5" key="1">
    <citation type="submission" date="2021-01" db="EMBL/GenBank/DDBJ databases">
        <title>Diatom-associated Roseobacters Show Island Model of Population Structure.</title>
        <authorList>
            <person name="Qu L."/>
            <person name="Feng X."/>
            <person name="Chen Y."/>
            <person name="Li L."/>
            <person name="Wang X."/>
            <person name="Hu Z."/>
            <person name="Wang H."/>
            <person name="Luo H."/>
        </authorList>
    </citation>
    <scope>NUCLEOTIDE SEQUENCE</scope>
    <source>
        <strain evidence="3 5">CC28-63</strain>
        <strain evidence="2">CC28-69</strain>
    </source>
</reference>
<protein>
    <recommendedName>
        <fullName evidence="6">Antifreeze glycopeptide</fullName>
    </recommendedName>
</protein>
<sequence length="519" mass="54866">MRIKSILLILASTAWPVFAQDQQQDQPLSAIDWLTVQRIAPPLVMLPDQNPVAQSAAVPDIDVQPLDAPGISGVGLLPSSVTGLPPNLWRGSDEATIITTLDRLQTRRPSVPALTGLLHILMLAEADPPSSATGDALLHARVNLLHQHGLVAPAEALMERIGTLTPQLFDLAFDLALLTASDEALCALLGDMPNLTTDLPTRIWCATRSGDYPHAMTIYQTGVALGQLSDLDTELLLRFLDPEYSEDVAPMQPPVRPTPLQFRLFEAIGEALPTTPLPLPFAVVELSGDAGWRAQLQAAERLARVGAIDANQLLGVYTAQKPAASGGIWDRVAALQKLETALGSGNAAAISTALEQVWPQMRAAGLLVPFSHLFAAQLQDIPLGQRAQDIATTAGLLTDSYETVGQQLANNPNARLAFLGSLATGSPPGSIPADLPHASALAAAWTASPQAPAMLAGLPAENRLGEALLHAIQLFESGAAGDDADLTDALRALRAFGLEDTARRAALQLAILDMEGARR</sequence>
<keyword evidence="1" id="KW-0732">Signal</keyword>
<keyword evidence="5" id="KW-1185">Reference proteome</keyword>
<evidence type="ECO:0000313" key="2">
    <source>
        <dbReference type="EMBL" id="MBM2413046.1"/>
    </source>
</evidence>
<dbReference type="RefSeq" id="WP_085631023.1">
    <property type="nucleotide sequence ID" value="NZ_JAFBWU010000007.1"/>
</dbReference>
<evidence type="ECO:0000256" key="1">
    <source>
        <dbReference type="SAM" id="SignalP"/>
    </source>
</evidence>